<dbReference type="Pfam" id="PF00008">
    <property type="entry name" value="EGF"/>
    <property type="match status" value="1"/>
</dbReference>
<evidence type="ECO:0000313" key="4">
    <source>
        <dbReference type="WBParaSite" id="nRc.2.0.1.t18150-RA"/>
    </source>
</evidence>
<reference evidence="4" key="1">
    <citation type="submission" date="2022-11" db="UniProtKB">
        <authorList>
            <consortium name="WormBaseParasite"/>
        </authorList>
    </citation>
    <scope>IDENTIFICATION</scope>
</reference>
<sequence>MTEILERMAPRIICACTSQFFGEFCEYEVDYCKDVDCKNNGTCLSDSRMRNFTCSCASRFS</sequence>
<dbReference type="WBParaSite" id="nRc.2.0.1.t18150-RA">
    <property type="protein sequence ID" value="nRc.2.0.1.t18150-RA"/>
    <property type="gene ID" value="nRc.2.0.1.g18150"/>
</dbReference>
<keyword evidence="3" id="KW-1185">Reference proteome</keyword>
<dbReference type="Gene3D" id="2.10.25.10">
    <property type="entry name" value="Laminin"/>
    <property type="match status" value="1"/>
</dbReference>
<dbReference type="Proteomes" id="UP000887565">
    <property type="component" value="Unplaced"/>
</dbReference>
<evidence type="ECO:0000313" key="3">
    <source>
        <dbReference type="Proteomes" id="UP000887565"/>
    </source>
</evidence>
<dbReference type="InterPro" id="IPR000742">
    <property type="entry name" value="EGF"/>
</dbReference>
<dbReference type="AlphaFoldDB" id="A0A915IXK9"/>
<name>A0A915IXK9_ROMCU</name>
<protein>
    <submittedName>
        <fullName evidence="4">EGF-like domain-containing protein</fullName>
    </submittedName>
</protein>
<feature type="disulfide bond" evidence="1">
    <location>
        <begin position="37"/>
        <end position="54"/>
    </location>
</feature>
<accession>A0A915IXK9</accession>
<comment type="caution">
    <text evidence="1">Lacks conserved residue(s) required for the propagation of feature annotation.</text>
</comment>
<feature type="domain" description="EGF-like" evidence="2">
    <location>
        <begin position="28"/>
        <end position="61"/>
    </location>
</feature>
<dbReference type="PROSITE" id="PS50026">
    <property type="entry name" value="EGF_3"/>
    <property type="match status" value="1"/>
</dbReference>
<dbReference type="SUPFAM" id="SSF57196">
    <property type="entry name" value="EGF/Laminin"/>
    <property type="match status" value="1"/>
</dbReference>
<keyword evidence="1" id="KW-1015">Disulfide bond</keyword>
<evidence type="ECO:0000256" key="1">
    <source>
        <dbReference type="PROSITE-ProRule" id="PRU00076"/>
    </source>
</evidence>
<organism evidence="3 4">
    <name type="scientific">Romanomermis culicivorax</name>
    <name type="common">Nematode worm</name>
    <dbReference type="NCBI Taxonomy" id="13658"/>
    <lineage>
        <taxon>Eukaryota</taxon>
        <taxon>Metazoa</taxon>
        <taxon>Ecdysozoa</taxon>
        <taxon>Nematoda</taxon>
        <taxon>Enoplea</taxon>
        <taxon>Dorylaimia</taxon>
        <taxon>Mermithida</taxon>
        <taxon>Mermithoidea</taxon>
        <taxon>Mermithidae</taxon>
        <taxon>Romanomermis</taxon>
    </lineage>
</organism>
<proteinExistence type="predicted"/>
<evidence type="ECO:0000259" key="2">
    <source>
        <dbReference type="PROSITE" id="PS50026"/>
    </source>
</evidence>
<keyword evidence="1" id="KW-0245">EGF-like domain</keyword>